<accession>A0ABR3F3W6</accession>
<feature type="transmembrane region" description="Helical" evidence="1">
    <location>
        <begin position="153"/>
        <end position="173"/>
    </location>
</feature>
<keyword evidence="1" id="KW-0472">Membrane</keyword>
<protein>
    <recommendedName>
        <fullName evidence="4">Chitin synthase export chaperone</fullName>
    </recommendedName>
</protein>
<dbReference type="PANTHER" id="PTHR35329">
    <property type="entry name" value="CHITIN SYNTHASE EXPORT CHAPERONE"/>
    <property type="match status" value="1"/>
</dbReference>
<evidence type="ECO:0000313" key="2">
    <source>
        <dbReference type="EMBL" id="KAL0569823.1"/>
    </source>
</evidence>
<feature type="transmembrane region" description="Helical" evidence="1">
    <location>
        <begin position="47"/>
        <end position="74"/>
    </location>
</feature>
<feature type="transmembrane region" description="Helical" evidence="1">
    <location>
        <begin position="6"/>
        <end position="27"/>
    </location>
</feature>
<sequence length="196" mass="21773">MASVIPYIVLSVIFFAGTTYVALDVGLGITDTLGPTSNPSELRSIALFVLTSIWPAVAALIYFGLMTYIVLGVLNETRPMWFYILAAGLFVLGQLAWFLLGKVICRGTGAKIDGSFIATILETAAMIVLYFAWRSITEGESSLESRLYLRTILWFPLSCVTTVELQTFMLLFYHLQLYFCDSACGCFFVPLPIDVW</sequence>
<name>A0ABR3F3W6_9AGAR</name>
<dbReference type="Proteomes" id="UP001465976">
    <property type="component" value="Unassembled WGS sequence"/>
</dbReference>
<feature type="transmembrane region" description="Helical" evidence="1">
    <location>
        <begin position="112"/>
        <end position="133"/>
    </location>
</feature>
<organism evidence="2 3">
    <name type="scientific">Marasmius crinis-equi</name>
    <dbReference type="NCBI Taxonomy" id="585013"/>
    <lineage>
        <taxon>Eukaryota</taxon>
        <taxon>Fungi</taxon>
        <taxon>Dikarya</taxon>
        <taxon>Basidiomycota</taxon>
        <taxon>Agaricomycotina</taxon>
        <taxon>Agaricomycetes</taxon>
        <taxon>Agaricomycetidae</taxon>
        <taxon>Agaricales</taxon>
        <taxon>Marasmiineae</taxon>
        <taxon>Marasmiaceae</taxon>
        <taxon>Marasmius</taxon>
    </lineage>
</organism>
<evidence type="ECO:0000313" key="3">
    <source>
        <dbReference type="Proteomes" id="UP001465976"/>
    </source>
</evidence>
<dbReference type="InterPro" id="IPR022057">
    <property type="entry name" value="Chs7"/>
</dbReference>
<dbReference type="PANTHER" id="PTHR35329:SF1">
    <property type="entry name" value="CHITIN SYNTHASE EXPORT CHAPERONE"/>
    <property type="match status" value="1"/>
</dbReference>
<keyword evidence="1" id="KW-0812">Transmembrane</keyword>
<proteinExistence type="predicted"/>
<dbReference type="Pfam" id="PF12271">
    <property type="entry name" value="Chs7"/>
    <property type="match status" value="1"/>
</dbReference>
<evidence type="ECO:0000256" key="1">
    <source>
        <dbReference type="SAM" id="Phobius"/>
    </source>
</evidence>
<gene>
    <name evidence="2" type="ORF">V5O48_012141</name>
</gene>
<dbReference type="EMBL" id="JBAHYK010001046">
    <property type="protein sequence ID" value="KAL0569823.1"/>
    <property type="molecule type" value="Genomic_DNA"/>
</dbReference>
<keyword evidence="1" id="KW-1133">Transmembrane helix</keyword>
<reference evidence="2 3" key="1">
    <citation type="submission" date="2024-02" db="EMBL/GenBank/DDBJ databases">
        <title>A draft genome for the cacao thread blight pathogen Marasmius crinis-equi.</title>
        <authorList>
            <person name="Cohen S.P."/>
            <person name="Baruah I.K."/>
            <person name="Amoako-Attah I."/>
            <person name="Bukari Y."/>
            <person name="Meinhardt L.W."/>
            <person name="Bailey B.A."/>
        </authorList>
    </citation>
    <scope>NUCLEOTIDE SEQUENCE [LARGE SCALE GENOMIC DNA]</scope>
    <source>
        <strain evidence="2 3">GH-76</strain>
    </source>
</reference>
<comment type="caution">
    <text evidence="2">The sequence shown here is derived from an EMBL/GenBank/DDBJ whole genome shotgun (WGS) entry which is preliminary data.</text>
</comment>
<evidence type="ECO:0008006" key="4">
    <source>
        <dbReference type="Google" id="ProtNLM"/>
    </source>
</evidence>
<feature type="transmembrane region" description="Helical" evidence="1">
    <location>
        <begin position="80"/>
        <end position="100"/>
    </location>
</feature>
<keyword evidence="3" id="KW-1185">Reference proteome</keyword>